<sequence>MDVELALEADTHDHLVASLRSERDHLREELARVRETVQAEQRHALHLLMGIPAGVCYLRGPGMVYELANSRYLALTGSRPLLGKPLREALPEITAQGFVDILDEVYRSATVYSAADVLVLLQEGENGPLREKWLDFVYQPMCSPAGNVEGILVLVVEVTEKMLERRKVEQLNAERTALQQELIRTQQAALRELATPLVPLADGVIAMPLVGAIDTERAAQIMETLLDGVTAQSARVALLDVTGVRTVDTQVAGALIRTARAAQLLGAEVVLTGLSPVVSRTLVSLGVDFSTITTLRSLQMGLAYALRKTPETTDDPAPHPRRHRGRL</sequence>
<dbReference type="Proteomes" id="UP000019678">
    <property type="component" value="Unassembled WGS sequence"/>
</dbReference>
<keyword evidence="2" id="KW-0175">Coiled coil</keyword>
<dbReference type="EMBL" id="ASRX01000008">
    <property type="protein sequence ID" value="EYF07707.1"/>
    <property type="molecule type" value="Genomic_DNA"/>
</dbReference>
<dbReference type="InterPro" id="IPR035965">
    <property type="entry name" value="PAS-like_dom_sf"/>
</dbReference>
<name>A0A017TFJ9_9BACT</name>
<dbReference type="InterPro" id="IPR036513">
    <property type="entry name" value="STAS_dom_sf"/>
</dbReference>
<dbReference type="STRING" id="1192034.CAP_8208"/>
<organism evidence="4 5">
    <name type="scientific">Chondromyces apiculatus DSM 436</name>
    <dbReference type="NCBI Taxonomy" id="1192034"/>
    <lineage>
        <taxon>Bacteria</taxon>
        <taxon>Pseudomonadati</taxon>
        <taxon>Myxococcota</taxon>
        <taxon>Polyangia</taxon>
        <taxon>Polyangiales</taxon>
        <taxon>Polyangiaceae</taxon>
        <taxon>Chondromyces</taxon>
    </lineage>
</organism>
<dbReference type="InterPro" id="IPR002645">
    <property type="entry name" value="STAS_dom"/>
</dbReference>
<evidence type="ECO:0000256" key="1">
    <source>
        <dbReference type="ARBA" id="ARBA00022553"/>
    </source>
</evidence>
<protein>
    <submittedName>
        <fullName evidence="4">RsbR, positive regulator of sigma-B</fullName>
    </submittedName>
</protein>
<dbReference type="CDD" id="cd07041">
    <property type="entry name" value="STAS_RsbR_RsbS_like"/>
    <property type="match status" value="1"/>
</dbReference>
<feature type="coiled-coil region" evidence="2">
    <location>
        <begin position="161"/>
        <end position="188"/>
    </location>
</feature>
<evidence type="ECO:0000313" key="5">
    <source>
        <dbReference type="Proteomes" id="UP000019678"/>
    </source>
</evidence>
<dbReference type="eggNOG" id="COG1366">
    <property type="taxonomic scope" value="Bacteria"/>
</dbReference>
<dbReference type="PANTHER" id="PTHR33745:SF3">
    <property type="entry name" value="RSBT CO-ANTAGONIST PROTEIN RSBRC"/>
    <property type="match status" value="1"/>
</dbReference>
<dbReference type="InterPro" id="IPR051932">
    <property type="entry name" value="Bact_StressResp_Reg"/>
</dbReference>
<evidence type="ECO:0000256" key="2">
    <source>
        <dbReference type="SAM" id="Coils"/>
    </source>
</evidence>
<dbReference type="Pfam" id="PF08448">
    <property type="entry name" value="PAS_4"/>
    <property type="match status" value="1"/>
</dbReference>
<keyword evidence="5" id="KW-1185">Reference proteome</keyword>
<dbReference type="PANTHER" id="PTHR33745">
    <property type="entry name" value="RSBT ANTAGONIST PROTEIN RSBS-RELATED"/>
    <property type="match status" value="1"/>
</dbReference>
<feature type="coiled-coil region" evidence="2">
    <location>
        <begin position="16"/>
        <end position="43"/>
    </location>
</feature>
<comment type="caution">
    <text evidence="4">The sequence shown here is derived from an EMBL/GenBank/DDBJ whole genome shotgun (WGS) entry which is preliminary data.</text>
</comment>
<dbReference type="InterPro" id="IPR013656">
    <property type="entry name" value="PAS_4"/>
</dbReference>
<keyword evidence="1" id="KW-0597">Phosphoprotein</keyword>
<dbReference type="AlphaFoldDB" id="A0A017TFJ9"/>
<accession>A0A017TFJ9</accession>
<dbReference type="SUPFAM" id="SSF52091">
    <property type="entry name" value="SpoIIaa-like"/>
    <property type="match status" value="1"/>
</dbReference>
<reference evidence="4 5" key="1">
    <citation type="submission" date="2013-05" db="EMBL/GenBank/DDBJ databases">
        <title>Genome assembly of Chondromyces apiculatus DSM 436.</title>
        <authorList>
            <person name="Sharma G."/>
            <person name="Khatri I."/>
            <person name="Kaur C."/>
            <person name="Mayilraj S."/>
            <person name="Subramanian S."/>
        </authorList>
    </citation>
    <scope>NUCLEOTIDE SEQUENCE [LARGE SCALE GENOMIC DNA]</scope>
    <source>
        <strain evidence="4 5">DSM 436</strain>
    </source>
</reference>
<dbReference type="OrthoDB" id="5504858at2"/>
<evidence type="ECO:0000259" key="3">
    <source>
        <dbReference type="PROSITE" id="PS50801"/>
    </source>
</evidence>
<dbReference type="Gene3D" id="3.30.450.20">
    <property type="entry name" value="PAS domain"/>
    <property type="match status" value="1"/>
</dbReference>
<evidence type="ECO:0000313" key="4">
    <source>
        <dbReference type="EMBL" id="EYF07707.1"/>
    </source>
</evidence>
<gene>
    <name evidence="4" type="ORF">CAP_8208</name>
</gene>
<dbReference type="Pfam" id="PF01740">
    <property type="entry name" value="STAS"/>
    <property type="match status" value="1"/>
</dbReference>
<feature type="domain" description="STAS" evidence="3">
    <location>
        <begin position="194"/>
        <end position="305"/>
    </location>
</feature>
<dbReference type="Gene3D" id="3.30.750.24">
    <property type="entry name" value="STAS domain"/>
    <property type="match status" value="1"/>
</dbReference>
<dbReference type="PROSITE" id="PS50801">
    <property type="entry name" value="STAS"/>
    <property type="match status" value="1"/>
</dbReference>
<proteinExistence type="predicted"/>
<dbReference type="SUPFAM" id="SSF55785">
    <property type="entry name" value="PYP-like sensor domain (PAS domain)"/>
    <property type="match status" value="1"/>
</dbReference>